<evidence type="ECO:0000313" key="2">
    <source>
        <dbReference type="EMBL" id="KAG1781453.1"/>
    </source>
</evidence>
<comment type="caution">
    <text evidence="2">The sequence shown here is derived from an EMBL/GenBank/DDBJ whole genome shotgun (WGS) entry which is preliminary data.</text>
</comment>
<gene>
    <name evidence="2" type="ORF">EV702DRAFT_1192946</name>
</gene>
<sequence length="109" mass="12405">MSSLEDSKIPKPAGEPGHPGRGGYTLFEDLDWNPKAFAKFKKSMHSLIEDHLDTTKCASAQSPVLLKVVRGKVLDNFPDLENYSNLWPVNDMIMTHLKYMSGRTREKWL</sequence>
<name>A0A9P7A3K0_9AGAM</name>
<organism evidence="2 3">
    <name type="scientific">Suillus placidus</name>
    <dbReference type="NCBI Taxonomy" id="48579"/>
    <lineage>
        <taxon>Eukaryota</taxon>
        <taxon>Fungi</taxon>
        <taxon>Dikarya</taxon>
        <taxon>Basidiomycota</taxon>
        <taxon>Agaricomycotina</taxon>
        <taxon>Agaricomycetes</taxon>
        <taxon>Agaricomycetidae</taxon>
        <taxon>Boletales</taxon>
        <taxon>Suillineae</taxon>
        <taxon>Suillaceae</taxon>
        <taxon>Suillus</taxon>
    </lineage>
</organism>
<accession>A0A9P7A3K0</accession>
<dbReference type="AlphaFoldDB" id="A0A9P7A3K0"/>
<dbReference type="OrthoDB" id="2686745at2759"/>
<evidence type="ECO:0000313" key="3">
    <source>
        <dbReference type="Proteomes" id="UP000714275"/>
    </source>
</evidence>
<proteinExistence type="predicted"/>
<dbReference type="EMBL" id="JABBWD010000005">
    <property type="protein sequence ID" value="KAG1781453.1"/>
    <property type="molecule type" value="Genomic_DNA"/>
</dbReference>
<reference evidence="2" key="1">
    <citation type="journal article" date="2020" name="New Phytol.">
        <title>Comparative genomics reveals dynamic genome evolution in host specialist ectomycorrhizal fungi.</title>
        <authorList>
            <person name="Lofgren L.A."/>
            <person name="Nguyen N.H."/>
            <person name="Vilgalys R."/>
            <person name="Ruytinx J."/>
            <person name="Liao H.L."/>
            <person name="Branco S."/>
            <person name="Kuo A."/>
            <person name="LaButti K."/>
            <person name="Lipzen A."/>
            <person name="Andreopoulos W."/>
            <person name="Pangilinan J."/>
            <person name="Riley R."/>
            <person name="Hundley H."/>
            <person name="Na H."/>
            <person name="Barry K."/>
            <person name="Grigoriev I.V."/>
            <person name="Stajich J.E."/>
            <person name="Kennedy P.G."/>
        </authorList>
    </citation>
    <scope>NUCLEOTIDE SEQUENCE</scope>
    <source>
        <strain evidence="2">DOB743</strain>
    </source>
</reference>
<keyword evidence="3" id="KW-1185">Reference proteome</keyword>
<evidence type="ECO:0000256" key="1">
    <source>
        <dbReference type="SAM" id="MobiDB-lite"/>
    </source>
</evidence>
<dbReference type="Proteomes" id="UP000714275">
    <property type="component" value="Unassembled WGS sequence"/>
</dbReference>
<feature type="region of interest" description="Disordered" evidence="1">
    <location>
        <begin position="1"/>
        <end position="22"/>
    </location>
</feature>
<protein>
    <submittedName>
        <fullName evidence="2">Uncharacterized protein</fullName>
    </submittedName>
</protein>